<name>A0A1I6BVZ4_9GAMM</name>
<proteinExistence type="predicted"/>
<dbReference type="Pfam" id="PF09844">
    <property type="entry name" value="DUF2071"/>
    <property type="match status" value="1"/>
</dbReference>
<dbReference type="RefSeq" id="WP_090539388.1">
    <property type="nucleotide sequence ID" value="NZ_FOYD01000007.1"/>
</dbReference>
<dbReference type="AlphaFoldDB" id="A0A1I6BVZ4"/>
<protein>
    <submittedName>
        <fullName evidence="1">Uncharacterized conserved protein (COG2071)</fullName>
    </submittedName>
</protein>
<dbReference type="InterPro" id="IPR018644">
    <property type="entry name" value="DUF2071"/>
</dbReference>
<sequence>MHDVERGPAPAERSAVPLARDPGQSLRFADHWVPPTPVSGINVQCRLRHFAIVSYAVDPEPLRGLIPPRFRLDTVRIDGRDQALVSAVPFLNVDFGLAAYPSPTLEMAQVDYRAYVIDQHSGERAVWFLGTTLDSWTLPLPRYLWQQPWHPARTRFDCELEPGGQFYRHYRMHSASAWGSAELSLRQPVQQAPTYPGFADEETALFCLTHPLVGFYHRLRDRRLGAYRVWHDRLAVQPAELLSARFALFDRLGLVNYARQQFPHSVLVQPINDFTVYLPPTRLE</sequence>
<organism evidence="1 2">
    <name type="scientific">Halopseudomonas formosensis</name>
    <dbReference type="NCBI Taxonomy" id="1002526"/>
    <lineage>
        <taxon>Bacteria</taxon>
        <taxon>Pseudomonadati</taxon>
        <taxon>Pseudomonadota</taxon>
        <taxon>Gammaproteobacteria</taxon>
        <taxon>Pseudomonadales</taxon>
        <taxon>Pseudomonadaceae</taxon>
        <taxon>Halopseudomonas</taxon>
    </lineage>
</organism>
<dbReference type="STRING" id="1002526.SAMN05216578_10745"/>
<dbReference type="OrthoDB" id="5707016at2"/>
<dbReference type="EMBL" id="FOYD01000007">
    <property type="protein sequence ID" value="SFQ85047.1"/>
    <property type="molecule type" value="Genomic_DNA"/>
</dbReference>
<reference evidence="1 2" key="1">
    <citation type="submission" date="2016-10" db="EMBL/GenBank/DDBJ databases">
        <authorList>
            <person name="de Groot N.N."/>
        </authorList>
    </citation>
    <scope>NUCLEOTIDE SEQUENCE [LARGE SCALE GENOMIC DNA]</scope>
    <source>
        <strain evidence="1 2">JCM 18415</strain>
    </source>
</reference>
<accession>A0A1I6BVZ4</accession>
<evidence type="ECO:0000313" key="2">
    <source>
        <dbReference type="Proteomes" id="UP000242815"/>
    </source>
</evidence>
<evidence type="ECO:0000313" key="1">
    <source>
        <dbReference type="EMBL" id="SFQ85047.1"/>
    </source>
</evidence>
<dbReference type="Proteomes" id="UP000242815">
    <property type="component" value="Unassembled WGS sequence"/>
</dbReference>
<gene>
    <name evidence="1" type="ORF">SAMN05216578_10745</name>
</gene>